<gene>
    <name evidence="2" type="ORF">KDA27_28420</name>
</gene>
<reference evidence="2" key="1">
    <citation type="submission" date="2020-04" db="EMBL/GenBank/DDBJ databases">
        <authorList>
            <person name="Zhang T."/>
        </authorList>
    </citation>
    <scope>NUCLEOTIDE SEQUENCE</scope>
    <source>
        <strain evidence="2">HKST-UBA02</strain>
    </source>
</reference>
<proteinExistence type="predicted"/>
<dbReference type="AlphaFoldDB" id="A0A956SGY1"/>
<feature type="non-terminal residue" evidence="2">
    <location>
        <position position="77"/>
    </location>
</feature>
<reference evidence="2" key="2">
    <citation type="journal article" date="2021" name="Microbiome">
        <title>Successional dynamics and alternative stable states in a saline activated sludge microbial community over 9 years.</title>
        <authorList>
            <person name="Wang Y."/>
            <person name="Ye J."/>
            <person name="Ju F."/>
            <person name="Liu L."/>
            <person name="Boyd J.A."/>
            <person name="Deng Y."/>
            <person name="Parks D.H."/>
            <person name="Jiang X."/>
            <person name="Yin X."/>
            <person name="Woodcroft B.J."/>
            <person name="Tyson G.W."/>
            <person name="Hugenholtz P."/>
            <person name="Polz M.F."/>
            <person name="Zhang T."/>
        </authorList>
    </citation>
    <scope>NUCLEOTIDE SEQUENCE</scope>
    <source>
        <strain evidence="2">HKST-UBA02</strain>
    </source>
</reference>
<organism evidence="2 3">
    <name type="scientific">Eiseniibacteriota bacterium</name>
    <dbReference type="NCBI Taxonomy" id="2212470"/>
    <lineage>
        <taxon>Bacteria</taxon>
        <taxon>Candidatus Eiseniibacteriota</taxon>
    </lineage>
</organism>
<evidence type="ECO:0000313" key="3">
    <source>
        <dbReference type="Proteomes" id="UP000739538"/>
    </source>
</evidence>
<protein>
    <submittedName>
        <fullName evidence="2">Uncharacterized protein</fullName>
    </submittedName>
</protein>
<comment type="caution">
    <text evidence="2">The sequence shown here is derived from an EMBL/GenBank/DDBJ whole genome shotgun (WGS) entry which is preliminary data.</text>
</comment>
<dbReference type="EMBL" id="JAGQHS010000474">
    <property type="protein sequence ID" value="MCA9759756.1"/>
    <property type="molecule type" value="Genomic_DNA"/>
</dbReference>
<accession>A0A956SGY1</accession>
<name>A0A956SGY1_UNCEI</name>
<sequence>MPPDPRNSLGPTSRGTAPETDERLGKPGLRGRRLLRLGPPDQVTHPFQKAMVLAALLAQKGTTFRLGELPHGVEEQF</sequence>
<dbReference type="Proteomes" id="UP000739538">
    <property type="component" value="Unassembled WGS sequence"/>
</dbReference>
<evidence type="ECO:0000256" key="1">
    <source>
        <dbReference type="SAM" id="MobiDB-lite"/>
    </source>
</evidence>
<evidence type="ECO:0000313" key="2">
    <source>
        <dbReference type="EMBL" id="MCA9759756.1"/>
    </source>
</evidence>
<feature type="region of interest" description="Disordered" evidence="1">
    <location>
        <begin position="1"/>
        <end position="42"/>
    </location>
</feature>